<evidence type="ECO:0000313" key="3">
    <source>
        <dbReference type="Proteomes" id="UP000037122"/>
    </source>
</evidence>
<feature type="compositionally biased region" description="Low complexity" evidence="1">
    <location>
        <begin position="206"/>
        <end position="218"/>
    </location>
</feature>
<dbReference type="AlphaFoldDB" id="A0A0L0P1N4"/>
<feature type="compositionally biased region" description="Basic and acidic residues" evidence="1">
    <location>
        <begin position="87"/>
        <end position="98"/>
    </location>
</feature>
<feature type="compositionally biased region" description="Basic and acidic residues" evidence="1">
    <location>
        <begin position="161"/>
        <end position="170"/>
    </location>
</feature>
<feature type="compositionally biased region" description="Basic residues" evidence="1">
    <location>
        <begin position="186"/>
        <end position="197"/>
    </location>
</feature>
<feature type="region of interest" description="Disordered" evidence="1">
    <location>
        <begin position="1"/>
        <end position="233"/>
    </location>
</feature>
<dbReference type="VEuPathDB" id="FungiDB:CJJ09_002768"/>
<dbReference type="VEuPathDB" id="FungiDB:CJI97_000808"/>
<evidence type="ECO:0000256" key="1">
    <source>
        <dbReference type="SAM" id="MobiDB-lite"/>
    </source>
</evidence>
<feature type="compositionally biased region" description="Basic residues" evidence="1">
    <location>
        <begin position="99"/>
        <end position="111"/>
    </location>
</feature>
<dbReference type="EMBL" id="LGST01000019">
    <property type="protein sequence ID" value="KNE00174.1"/>
    <property type="molecule type" value="Genomic_DNA"/>
</dbReference>
<protein>
    <submittedName>
        <fullName evidence="2">Uncharacterized protein</fullName>
    </submittedName>
</protein>
<evidence type="ECO:0000313" key="2">
    <source>
        <dbReference type="EMBL" id="KNE00174.1"/>
    </source>
</evidence>
<dbReference type="VEuPathDB" id="FungiDB:CJJ07_000428"/>
<feature type="compositionally biased region" description="Acidic residues" evidence="1">
    <location>
        <begin position="122"/>
        <end position="134"/>
    </location>
</feature>
<accession>A0A0L0P1N4</accession>
<dbReference type="VEuPathDB" id="FungiDB:QG37_02709"/>
<dbReference type="VEuPathDB" id="FungiDB:CJI96_0003291"/>
<feature type="compositionally biased region" description="Basic and acidic residues" evidence="1">
    <location>
        <begin position="135"/>
        <end position="144"/>
    </location>
</feature>
<gene>
    <name evidence="2" type="ORF">QG37_02709</name>
</gene>
<feature type="compositionally biased region" description="Basic and acidic residues" evidence="1">
    <location>
        <begin position="33"/>
        <end position="44"/>
    </location>
</feature>
<organism evidence="2 3">
    <name type="scientific">Candidozyma auris</name>
    <name type="common">Yeast</name>
    <name type="synonym">Candida auris</name>
    <dbReference type="NCBI Taxonomy" id="498019"/>
    <lineage>
        <taxon>Eukaryota</taxon>
        <taxon>Fungi</taxon>
        <taxon>Dikarya</taxon>
        <taxon>Ascomycota</taxon>
        <taxon>Saccharomycotina</taxon>
        <taxon>Pichiomycetes</taxon>
        <taxon>Metschnikowiaceae</taxon>
        <taxon>Candidozyma</taxon>
    </lineage>
</organism>
<name>A0A0L0P1N4_CANAR</name>
<dbReference type="Proteomes" id="UP000037122">
    <property type="component" value="Unassembled WGS sequence"/>
</dbReference>
<comment type="caution">
    <text evidence="2">The sequence shown here is derived from an EMBL/GenBank/DDBJ whole genome shotgun (WGS) entry which is preliminary data.</text>
</comment>
<proteinExistence type="predicted"/>
<sequence>MPGLESKWATAEPVPEKPEPKPKAPSTIASKWAHVEEEHQALHEKKPRKPRLGHPKERMASQPLTPPQSSGHEEMLELAKSFALRLGVKEDGGSNEKRHNTRTRRKSHGRKKKEETEAWENASEEVEEETEELFEDKLYEKEPMTEAARSLAMRIGVPAAEPKDAKEKASAQKPRRQSVGREDRHSHGRRNQHRHQAQPHASKENSQPQQSHKQGQGQFETQSKYMTPKQKKLLQEKMRLEELKAAELEKERKIKEEVKAMFEQMEDKSTNWADIDD</sequence>
<dbReference type="VEuPathDB" id="FungiDB:B9J08_000807"/>
<reference evidence="3" key="1">
    <citation type="journal article" date="2015" name="BMC Genomics">
        <title>Draft genome of a commonly misdiagnosed multidrug resistant pathogen Candida auris.</title>
        <authorList>
            <person name="Chatterjee S."/>
            <person name="Alampalli S.V."/>
            <person name="Nageshan R.K."/>
            <person name="Chettiar S.T."/>
            <person name="Joshi S."/>
            <person name="Tatu U.S."/>
        </authorList>
    </citation>
    <scope>NUCLEOTIDE SEQUENCE [LARGE SCALE GENOMIC DNA]</scope>
    <source>
        <strain evidence="3">6684</strain>
    </source>
</reference>